<gene>
    <name evidence="2" type="ORF">TM448A00237_0012</name>
</gene>
<evidence type="ECO:0000313" key="2">
    <source>
        <dbReference type="EMBL" id="QJA45406.1"/>
    </source>
</evidence>
<dbReference type="EMBL" id="MT143990">
    <property type="protein sequence ID" value="QJA45406.1"/>
    <property type="molecule type" value="Genomic_DNA"/>
</dbReference>
<proteinExistence type="predicted"/>
<sequence>MSGIENGQSVNNQNAPISAEELAGAPSDQEPITEDAGQGVEADSPEVEEPTKPGEGSKPAKGQPKDYDGLRKEYTQNQQKLAETARQVEFYRSMLQDPEIAPIVKAKLAALERGETFTAAQSAQKLQPAAAGEEVLPDYSQMQPNDVIKDIYNRVYTKVRTEMETTFGERIEPEINRIKAEKAQAIVTDFFRVVPEAQTYRNELAVIMGTRNVNLQDAWKIFDYDNAPSRAKQQFEQDIKLKKDANLLQTGSGTPSVKTSKNPTAGQAIEAVLDRLGVK</sequence>
<feature type="compositionally biased region" description="Polar residues" evidence="1">
    <location>
        <begin position="1"/>
        <end position="16"/>
    </location>
</feature>
<feature type="region of interest" description="Disordered" evidence="1">
    <location>
        <begin position="1"/>
        <end position="68"/>
    </location>
</feature>
<name>A0A6H1ZBW8_9ZZZZ</name>
<organism evidence="2">
    <name type="scientific">viral metagenome</name>
    <dbReference type="NCBI Taxonomy" id="1070528"/>
    <lineage>
        <taxon>unclassified sequences</taxon>
        <taxon>metagenomes</taxon>
        <taxon>organismal metagenomes</taxon>
    </lineage>
</organism>
<dbReference type="AlphaFoldDB" id="A0A6H1ZBW8"/>
<accession>A0A6H1ZBW8</accession>
<evidence type="ECO:0000256" key="1">
    <source>
        <dbReference type="SAM" id="MobiDB-lite"/>
    </source>
</evidence>
<protein>
    <submittedName>
        <fullName evidence="2">Uncharacterized protein</fullName>
    </submittedName>
</protein>
<reference evidence="2" key="1">
    <citation type="submission" date="2020-03" db="EMBL/GenBank/DDBJ databases">
        <title>The deep terrestrial virosphere.</title>
        <authorList>
            <person name="Holmfeldt K."/>
            <person name="Nilsson E."/>
            <person name="Simone D."/>
            <person name="Lopez-Fernandez M."/>
            <person name="Wu X."/>
            <person name="de Brujin I."/>
            <person name="Lundin D."/>
            <person name="Andersson A."/>
            <person name="Bertilsson S."/>
            <person name="Dopson M."/>
        </authorList>
    </citation>
    <scope>NUCLEOTIDE SEQUENCE</scope>
    <source>
        <strain evidence="2">TM448A00237</strain>
    </source>
</reference>